<keyword evidence="16" id="KW-0472">Membrane</keyword>
<evidence type="ECO:0000256" key="17">
    <source>
        <dbReference type="ARBA" id="ARBA00048294"/>
    </source>
</evidence>
<evidence type="ECO:0000256" key="3">
    <source>
        <dbReference type="ARBA" id="ARBA00004202"/>
    </source>
</evidence>
<dbReference type="InterPro" id="IPR009010">
    <property type="entry name" value="Asp_de-COase-like_dom_sf"/>
</dbReference>
<evidence type="ECO:0000259" key="18">
    <source>
        <dbReference type="PROSITE" id="PS51669"/>
    </source>
</evidence>
<evidence type="ECO:0000313" key="19">
    <source>
        <dbReference type="EMBL" id="MDQ0216428.1"/>
    </source>
</evidence>
<comment type="caution">
    <text evidence="19">The sequence shown here is derived from an EMBL/GenBank/DDBJ whole genome shotgun (WGS) entry which is preliminary data.</text>
</comment>
<comment type="catalytic activity">
    <reaction evidence="17">
        <text>nitrate + a quinol = a quinone + nitrite + H2O</text>
        <dbReference type="Rhea" id="RHEA:56144"/>
        <dbReference type="ChEBI" id="CHEBI:15377"/>
        <dbReference type="ChEBI" id="CHEBI:16301"/>
        <dbReference type="ChEBI" id="CHEBI:17632"/>
        <dbReference type="ChEBI" id="CHEBI:24646"/>
        <dbReference type="ChEBI" id="CHEBI:132124"/>
        <dbReference type="EC" id="1.7.5.1"/>
    </reaction>
</comment>
<dbReference type="GO" id="GO:0160182">
    <property type="term" value="F:nitrate reductase (quinone) activity"/>
    <property type="evidence" value="ECO:0007669"/>
    <property type="project" value="UniProtKB-EC"/>
</dbReference>
<evidence type="ECO:0000256" key="14">
    <source>
        <dbReference type="ARBA" id="ARBA00023014"/>
    </source>
</evidence>
<dbReference type="AlphaFoldDB" id="A0AAJ1T0Q4"/>
<name>A0AAJ1T0Q4_9BACI</name>
<evidence type="ECO:0000256" key="2">
    <source>
        <dbReference type="ARBA" id="ARBA00001966"/>
    </source>
</evidence>
<dbReference type="EMBL" id="JAUSUC010000049">
    <property type="protein sequence ID" value="MDQ0216428.1"/>
    <property type="molecule type" value="Genomic_DNA"/>
</dbReference>
<evidence type="ECO:0000256" key="6">
    <source>
        <dbReference type="ARBA" id="ARBA00022448"/>
    </source>
</evidence>
<dbReference type="EC" id="1.7.5.1" evidence="5"/>
<evidence type="ECO:0000313" key="20">
    <source>
        <dbReference type="Proteomes" id="UP001237207"/>
    </source>
</evidence>
<gene>
    <name evidence="19" type="ORF">J2S13_002887</name>
</gene>
<dbReference type="Pfam" id="PF14710">
    <property type="entry name" value="Nitr_red_alph_N"/>
    <property type="match status" value="1"/>
</dbReference>
<keyword evidence="12" id="KW-0560">Oxidoreductase</keyword>
<evidence type="ECO:0000256" key="7">
    <source>
        <dbReference type="ARBA" id="ARBA00022475"/>
    </source>
</evidence>
<keyword evidence="20" id="KW-1185">Reference proteome</keyword>
<evidence type="ECO:0000256" key="5">
    <source>
        <dbReference type="ARBA" id="ARBA00012500"/>
    </source>
</evidence>
<dbReference type="CDD" id="cd02776">
    <property type="entry name" value="MopB_CT_Nitrate-R-NarG-like"/>
    <property type="match status" value="1"/>
</dbReference>
<keyword evidence="14" id="KW-0411">Iron-sulfur</keyword>
<evidence type="ECO:0000256" key="10">
    <source>
        <dbReference type="ARBA" id="ARBA00022723"/>
    </source>
</evidence>
<dbReference type="RefSeq" id="WP_307258463.1">
    <property type="nucleotide sequence ID" value="NZ_JAUSUC010000049.1"/>
</dbReference>
<proteinExistence type="inferred from homology"/>
<dbReference type="SUPFAM" id="SSF53706">
    <property type="entry name" value="Formate dehydrogenase/DMSO reductase, domains 1-3"/>
    <property type="match status" value="1"/>
</dbReference>
<comment type="similarity">
    <text evidence="4">Belongs to the prokaryotic molybdopterin-containing oxidoreductase family.</text>
</comment>
<dbReference type="GO" id="GO:0042128">
    <property type="term" value="P:nitrate assimilation"/>
    <property type="evidence" value="ECO:0007669"/>
    <property type="project" value="UniProtKB-KW"/>
</dbReference>
<evidence type="ECO:0000256" key="15">
    <source>
        <dbReference type="ARBA" id="ARBA00023063"/>
    </source>
</evidence>
<dbReference type="SMART" id="SM00926">
    <property type="entry name" value="Molybdop_Fe4S4"/>
    <property type="match status" value="1"/>
</dbReference>
<dbReference type="PROSITE" id="PS00932">
    <property type="entry name" value="MOLYBDOPTERIN_PROK_3"/>
    <property type="match status" value="1"/>
</dbReference>
<keyword evidence="6" id="KW-0813">Transport</keyword>
<dbReference type="Proteomes" id="UP001237207">
    <property type="component" value="Unassembled WGS sequence"/>
</dbReference>
<comment type="cofactor">
    <cofactor evidence="1">
        <name>Mo-bis(molybdopterin guanine dinucleotide)</name>
        <dbReference type="ChEBI" id="CHEBI:60539"/>
    </cofactor>
</comment>
<reference evidence="19" key="1">
    <citation type="submission" date="2023-07" db="EMBL/GenBank/DDBJ databases">
        <title>Genomic Encyclopedia of Type Strains, Phase IV (KMG-IV): sequencing the most valuable type-strain genomes for metagenomic binning, comparative biology and taxonomic classification.</title>
        <authorList>
            <person name="Goeker M."/>
        </authorList>
    </citation>
    <scope>NUCLEOTIDE SEQUENCE</scope>
    <source>
        <strain evidence="19">DSM 23947</strain>
    </source>
</reference>
<dbReference type="PROSITE" id="PS00551">
    <property type="entry name" value="MOLYBDOPTERIN_PROK_1"/>
    <property type="match status" value="1"/>
</dbReference>
<dbReference type="InterPro" id="IPR050123">
    <property type="entry name" value="Prok_molybdopt-oxidoreductase"/>
</dbReference>
<dbReference type="Pfam" id="PF00384">
    <property type="entry name" value="Molybdopterin"/>
    <property type="match status" value="1"/>
</dbReference>
<comment type="subcellular location">
    <subcellularLocation>
        <location evidence="3">Cell membrane</location>
        <topology evidence="3">Peripheral membrane protein</topology>
    </subcellularLocation>
</comment>
<keyword evidence="10" id="KW-0479">Metal-binding</keyword>
<dbReference type="PANTHER" id="PTHR43105">
    <property type="entry name" value="RESPIRATORY NITRATE REDUCTASE"/>
    <property type="match status" value="1"/>
</dbReference>
<dbReference type="InterPro" id="IPR006655">
    <property type="entry name" value="Mopterin_OxRdtase_prok_CS"/>
</dbReference>
<dbReference type="CDD" id="cd02750">
    <property type="entry name" value="MopB_Nitrate-R-NarG-like"/>
    <property type="match status" value="1"/>
</dbReference>
<accession>A0AAJ1T0Q4</accession>
<dbReference type="PROSITE" id="PS51669">
    <property type="entry name" value="4FE4S_MOW_BIS_MGD"/>
    <property type="match status" value="1"/>
</dbReference>
<dbReference type="GO" id="GO:0051539">
    <property type="term" value="F:4 iron, 4 sulfur cluster binding"/>
    <property type="evidence" value="ECO:0007669"/>
    <property type="project" value="UniProtKB-KW"/>
</dbReference>
<evidence type="ECO:0000256" key="1">
    <source>
        <dbReference type="ARBA" id="ARBA00001942"/>
    </source>
</evidence>
<dbReference type="Pfam" id="PF01568">
    <property type="entry name" value="Molydop_binding"/>
    <property type="match status" value="1"/>
</dbReference>
<keyword evidence="8" id="KW-0004">4Fe-4S</keyword>
<dbReference type="SUPFAM" id="SSF50692">
    <property type="entry name" value="ADC-like"/>
    <property type="match status" value="1"/>
</dbReference>
<dbReference type="InterPro" id="IPR028189">
    <property type="entry name" value="Nitr_red_alph_N"/>
</dbReference>
<keyword evidence="15" id="KW-0534">Nitrate assimilation</keyword>
<evidence type="ECO:0000256" key="12">
    <source>
        <dbReference type="ARBA" id="ARBA00023002"/>
    </source>
</evidence>
<dbReference type="InterPro" id="IPR044906">
    <property type="entry name" value="Nitr_red_alph_N_sf"/>
</dbReference>
<dbReference type="InterPro" id="IPR006657">
    <property type="entry name" value="MoPterin_dinucl-bd_dom"/>
</dbReference>
<dbReference type="InterPro" id="IPR006656">
    <property type="entry name" value="Mopterin_OxRdtase"/>
</dbReference>
<evidence type="ECO:0000256" key="16">
    <source>
        <dbReference type="ARBA" id="ARBA00023136"/>
    </source>
</evidence>
<dbReference type="GO" id="GO:0009325">
    <property type="term" value="C:nitrate reductase complex"/>
    <property type="evidence" value="ECO:0007669"/>
    <property type="project" value="InterPro"/>
</dbReference>
<dbReference type="InterPro" id="IPR037943">
    <property type="entry name" value="MopB_CT_Nitrate-R-NarG-like"/>
</dbReference>
<keyword evidence="7" id="KW-1003">Cell membrane</keyword>
<evidence type="ECO:0000256" key="11">
    <source>
        <dbReference type="ARBA" id="ARBA00022982"/>
    </source>
</evidence>
<comment type="cofactor">
    <cofactor evidence="2">
        <name>[4Fe-4S] cluster</name>
        <dbReference type="ChEBI" id="CHEBI:49883"/>
    </cofactor>
</comment>
<dbReference type="InterPro" id="IPR006468">
    <property type="entry name" value="NarG"/>
</dbReference>
<dbReference type="NCBIfam" id="TIGR01580">
    <property type="entry name" value="narG"/>
    <property type="match status" value="1"/>
</dbReference>
<dbReference type="GO" id="GO:0005886">
    <property type="term" value="C:plasma membrane"/>
    <property type="evidence" value="ECO:0007669"/>
    <property type="project" value="UniProtKB-SubCell"/>
</dbReference>
<dbReference type="PANTHER" id="PTHR43105:SF2">
    <property type="entry name" value="RESPIRATORY NITRATE REDUCTASE 2 ALPHA CHAIN"/>
    <property type="match status" value="1"/>
</dbReference>
<dbReference type="InterPro" id="IPR027467">
    <property type="entry name" value="MopterinOxRdtase_cofactor_BS"/>
</dbReference>
<dbReference type="FunFam" id="3.40.50.12440:FF:000001">
    <property type="entry name" value="Nitrate reductase subunit alpha"/>
    <property type="match status" value="1"/>
</dbReference>
<organism evidence="19 20">
    <name type="scientific">Oikeobacillus pervagus</name>
    <dbReference type="NCBI Taxonomy" id="1325931"/>
    <lineage>
        <taxon>Bacteria</taxon>
        <taxon>Bacillati</taxon>
        <taxon>Bacillota</taxon>
        <taxon>Bacilli</taxon>
        <taxon>Bacillales</taxon>
        <taxon>Bacillaceae</taxon>
        <taxon>Oikeobacillus</taxon>
    </lineage>
</organism>
<dbReference type="GO" id="GO:0046872">
    <property type="term" value="F:metal ion binding"/>
    <property type="evidence" value="ECO:0007669"/>
    <property type="project" value="UniProtKB-KW"/>
</dbReference>
<dbReference type="GO" id="GO:0043546">
    <property type="term" value="F:molybdopterin cofactor binding"/>
    <property type="evidence" value="ECO:0007669"/>
    <property type="project" value="InterPro"/>
</dbReference>
<evidence type="ECO:0000256" key="4">
    <source>
        <dbReference type="ARBA" id="ARBA00010312"/>
    </source>
</evidence>
<dbReference type="Gene3D" id="3.40.50.12440">
    <property type="match status" value="1"/>
</dbReference>
<dbReference type="InterPro" id="IPR006963">
    <property type="entry name" value="Mopterin_OxRdtase_4Fe-4S_dom"/>
</dbReference>
<keyword evidence="13" id="KW-0408">Iron</keyword>
<keyword evidence="11" id="KW-0249">Electron transport</keyword>
<evidence type="ECO:0000256" key="8">
    <source>
        <dbReference type="ARBA" id="ARBA00022485"/>
    </source>
</evidence>
<evidence type="ECO:0000256" key="9">
    <source>
        <dbReference type="ARBA" id="ARBA00022505"/>
    </source>
</evidence>
<sequence length="1227" mass="139073">MKQKKSPLAKRLRYFAPTERFNQNHSEIHEGNREWENAYRRRWQYDKVVRSTHGVNCTGSCSWNIYVKDGIVTWEGQQLDYPSTGPDMPDFEPRGCPRGASFSWYIYSPLRVKYPYIRGVLLNMWREALTKHTNPLEAWKSIVEDPDKAKQYKQARGKGGFVRSTWEESAKLVAASLLYTVMKYGPDRNVGFSPIPAMSMLSFAGGSRFMSLMGGPMLSFYDWYADLPPASPQVWGDQTDVPESSDWYNSGYIITWGSNVPLTRTPDAHFLAEARYRGAKVVSMSPDYAESTKFADDWLSVKQGTDGAVAMAMGHVILKEFYLDQQVNYFTNYAKKYTDFPFLVTLKKSGDQFTADRFLNAGDIGRVSENSDWKPVVWNEQSNQFAVPNGTMGSRWEKKGKWNLKLQDEETNETIDPCLTLLGKEEAIGKVLIPYFSDEGNHTLERAVPMKKIIKNDGEEIYYTSVFDLVLANYGVDRGIGGEVATSYDDDIPFTPGWQEKITGVKKDLVTKIAREFAQNAIDTNGRSMIIVGAGINHWFNSDTIYRAVLNLILFVGAQGVNGGGWAHYVGQEKLRPVEGWQTIAMAKDWGSPPKLQNGTSFFYFATDQWRYEDTPVGTLASPVLGESRYQHHGDYNVLAARLGWLPSYPTFEKNGIHLYEEAVQKGYSTPEEIGQFVAKQLKEKQLRFSIEDPDNENNFPRNLIVWRANLISSSGKGHEYFLKHLLGTTHGLLNEDQDSIRPEEITWRDKAPEGKLDLLINLDFRMAGTALYSDVIFPASTWYEKEDLSSTDMHPFVHPFNAAISSPWEARSDWSIFKTLAKAVSELANEVGLEPMKEVVANPLLHDTPQEMAQPLGKIKDWSKGECEPIPGKTMPQINVVERDYRTIYEKINALGTNVGKQPIGTKGISWSAKDEYEKLKGILGTHHGGLSKGCPDISDARKASEAVLTLSSTTNGRMAVKAWESLEKVTNLQLKDLAQEREEECFTFDQITAQPKTVITSPAFSGSEKGGRRYSPFTTNIERLIPFRTITGRQSFYLDHEMMTEFGENMATFKPILQHKPFHSNRPDIEGKEITLNYLTPHNKWSIHSMYFDSQPMLTLFRGGPTVWMNKDDALEANIQDNDWIECFNRNGVVVARAVVSHRIPRGMAFMHHAQDRHINVPGSKLTHNRGGTHNSPTRIHVKPTHMIGGYAQLSYGWNYYGPTGNQRDLNVVIRKLKEVDWLED</sequence>
<keyword evidence="9" id="KW-0500">Molybdenum</keyword>
<feature type="domain" description="4Fe-4S Mo/W bis-MGD-type" evidence="18">
    <location>
        <begin position="46"/>
        <end position="110"/>
    </location>
</feature>
<evidence type="ECO:0000256" key="13">
    <source>
        <dbReference type="ARBA" id="ARBA00023004"/>
    </source>
</evidence>
<protein>
    <recommendedName>
        <fullName evidence="5">nitrate reductase (quinone)</fullName>
        <ecNumber evidence="5">1.7.5.1</ecNumber>
    </recommendedName>
</protein>
<dbReference type="Gene3D" id="4.10.1200.10">
    <property type="entry name" value="nitrate reductase tail"/>
    <property type="match status" value="1"/>
</dbReference>